<dbReference type="InterPro" id="IPR027417">
    <property type="entry name" value="P-loop_NTPase"/>
</dbReference>
<dbReference type="PROSITE" id="PS51755">
    <property type="entry name" value="OMPR_PHOB"/>
    <property type="match status" value="1"/>
</dbReference>
<dbReference type="Proteomes" id="UP000245048">
    <property type="component" value="Unassembled WGS sequence"/>
</dbReference>
<feature type="compositionally biased region" description="Low complexity" evidence="3">
    <location>
        <begin position="165"/>
        <end position="174"/>
    </location>
</feature>
<dbReference type="Gene3D" id="1.25.40.10">
    <property type="entry name" value="Tetratricopeptide repeat domain"/>
    <property type="match status" value="1"/>
</dbReference>
<dbReference type="InterPro" id="IPR036388">
    <property type="entry name" value="WH-like_DNA-bd_sf"/>
</dbReference>
<feature type="DNA-binding region" description="OmpR/PhoB-type" evidence="2">
    <location>
        <begin position="383"/>
        <end position="481"/>
    </location>
</feature>
<dbReference type="InterPro" id="IPR001867">
    <property type="entry name" value="OmpR/PhoB-type_DNA-bd"/>
</dbReference>
<evidence type="ECO:0000313" key="5">
    <source>
        <dbReference type="EMBL" id="PWC28753.1"/>
    </source>
</evidence>
<dbReference type="Gene3D" id="3.40.50.300">
    <property type="entry name" value="P-loop containing nucleotide triphosphate hydrolases"/>
    <property type="match status" value="1"/>
</dbReference>
<dbReference type="InterPro" id="IPR011990">
    <property type="entry name" value="TPR-like_helical_dom_sf"/>
</dbReference>
<dbReference type="GO" id="GO:0000160">
    <property type="term" value="P:phosphorelay signal transduction system"/>
    <property type="evidence" value="ECO:0007669"/>
    <property type="project" value="InterPro"/>
</dbReference>
<proteinExistence type="predicted"/>
<dbReference type="GO" id="GO:0003677">
    <property type="term" value="F:DNA binding"/>
    <property type="evidence" value="ECO:0007669"/>
    <property type="project" value="UniProtKB-UniRule"/>
</dbReference>
<dbReference type="SUPFAM" id="SSF48452">
    <property type="entry name" value="TPR-like"/>
    <property type="match status" value="1"/>
</dbReference>
<evidence type="ECO:0000256" key="1">
    <source>
        <dbReference type="ARBA" id="ARBA00023125"/>
    </source>
</evidence>
<dbReference type="SMART" id="SM00862">
    <property type="entry name" value="Trans_reg_C"/>
    <property type="match status" value="1"/>
</dbReference>
<gene>
    <name evidence="5" type="ORF">CR165_11580</name>
</gene>
<dbReference type="SUPFAM" id="SSF52540">
    <property type="entry name" value="P-loop containing nucleoside triphosphate hydrolases"/>
    <property type="match status" value="1"/>
</dbReference>
<comment type="caution">
    <text evidence="5">The sequence shown here is derived from an EMBL/GenBank/DDBJ whole genome shotgun (WGS) entry which is preliminary data.</text>
</comment>
<dbReference type="CDD" id="cd00383">
    <property type="entry name" value="trans_reg_C"/>
    <property type="match status" value="1"/>
</dbReference>
<feature type="region of interest" description="Disordered" evidence="3">
    <location>
        <begin position="1"/>
        <end position="314"/>
    </location>
</feature>
<evidence type="ECO:0000256" key="3">
    <source>
        <dbReference type="SAM" id="MobiDB-lite"/>
    </source>
</evidence>
<dbReference type="GO" id="GO:0006355">
    <property type="term" value="P:regulation of DNA-templated transcription"/>
    <property type="evidence" value="ECO:0007669"/>
    <property type="project" value="InterPro"/>
</dbReference>
<keyword evidence="1 2" id="KW-0238">DNA-binding</keyword>
<accession>A0A2U1V4E2</accession>
<evidence type="ECO:0000313" key="6">
    <source>
        <dbReference type="Proteomes" id="UP000245048"/>
    </source>
</evidence>
<feature type="compositionally biased region" description="Basic residues" evidence="3">
    <location>
        <begin position="80"/>
        <end position="91"/>
    </location>
</feature>
<name>A0A2U1V4E2_9PROT</name>
<protein>
    <recommendedName>
        <fullName evidence="4">OmpR/PhoB-type domain-containing protein</fullName>
    </recommendedName>
</protein>
<dbReference type="EMBL" id="PDOA01000006">
    <property type="protein sequence ID" value="PWC28753.1"/>
    <property type="molecule type" value="Genomic_DNA"/>
</dbReference>
<dbReference type="PANTHER" id="PTHR47691:SF3">
    <property type="entry name" value="HTH-TYPE TRANSCRIPTIONAL REGULATOR RV0890C-RELATED"/>
    <property type="match status" value="1"/>
</dbReference>
<dbReference type="InterPro" id="IPR016032">
    <property type="entry name" value="Sig_transdc_resp-reg_C-effctor"/>
</dbReference>
<evidence type="ECO:0000256" key="2">
    <source>
        <dbReference type="PROSITE-ProRule" id="PRU01091"/>
    </source>
</evidence>
<dbReference type="PANTHER" id="PTHR47691">
    <property type="entry name" value="REGULATOR-RELATED"/>
    <property type="match status" value="1"/>
</dbReference>
<dbReference type="SUPFAM" id="SSF46894">
    <property type="entry name" value="C-terminal effector domain of the bipartite response regulators"/>
    <property type="match status" value="1"/>
</dbReference>
<feature type="domain" description="OmpR/PhoB-type" evidence="4">
    <location>
        <begin position="383"/>
        <end position="481"/>
    </location>
</feature>
<evidence type="ECO:0000259" key="4">
    <source>
        <dbReference type="PROSITE" id="PS51755"/>
    </source>
</evidence>
<feature type="compositionally biased region" description="Low complexity" evidence="3">
    <location>
        <begin position="193"/>
        <end position="211"/>
    </location>
</feature>
<organism evidence="5 6">
    <name type="scientific">Teichococcus aestuarii</name>
    <dbReference type="NCBI Taxonomy" id="568898"/>
    <lineage>
        <taxon>Bacteria</taxon>
        <taxon>Pseudomonadati</taxon>
        <taxon>Pseudomonadota</taxon>
        <taxon>Alphaproteobacteria</taxon>
        <taxon>Acetobacterales</taxon>
        <taxon>Roseomonadaceae</taxon>
        <taxon>Roseomonas</taxon>
    </lineage>
</organism>
<feature type="compositionally biased region" description="Basic residues" evidence="3">
    <location>
        <begin position="212"/>
        <end position="232"/>
    </location>
</feature>
<feature type="compositionally biased region" description="Low complexity" evidence="3">
    <location>
        <begin position="236"/>
        <end position="246"/>
    </location>
</feature>
<feature type="compositionally biased region" description="Pro residues" evidence="3">
    <location>
        <begin position="247"/>
        <end position="260"/>
    </location>
</feature>
<feature type="compositionally biased region" description="Basic residues" evidence="3">
    <location>
        <begin position="112"/>
        <end position="140"/>
    </location>
</feature>
<dbReference type="InterPro" id="IPR058852">
    <property type="entry name" value="HTH_77"/>
</dbReference>
<feature type="compositionally biased region" description="Low complexity" evidence="3">
    <location>
        <begin position="45"/>
        <end position="60"/>
    </location>
</feature>
<reference evidence="6" key="1">
    <citation type="submission" date="2017-10" db="EMBL/GenBank/DDBJ databases">
        <authorList>
            <person name="Toshchakov S.V."/>
            <person name="Goeva M.A."/>
        </authorList>
    </citation>
    <scope>NUCLEOTIDE SEQUENCE [LARGE SCALE GENOMIC DNA]</scope>
    <source>
        <strain evidence="6">JR1/69-1-13</strain>
    </source>
</reference>
<dbReference type="Pfam" id="PF00486">
    <property type="entry name" value="Trans_reg_C"/>
    <property type="match status" value="1"/>
</dbReference>
<sequence length="1316" mass="139855">MLDTSRAPPDESRRHGCPSPACPRRPRGKPRRQGLSPPARRADVRPPLARPEAGAPAAGAGDAGEPDAGARGAAAPGLGRRARPRRARHRLGAAPGAGALQRDHGAAGGAGRPRRRPRRRAGHAGGHRRAARHPCPRRRGPAAQRCAHGADRERAVPFPHHRPGADAGAAAHGGEPLGAGRPHHQPAVHRAAPRGAAGPPACGAARRAGGARPRRRPRRRGARPARAWRRAGGHAGPARRAGRLSTRPPPTFPPKSPPRPAGAAPARVLTLPAGGRQRRRAGRRGSPGGRPAGARRRAEAPGGTAFLPDGCAPVRRRPRCPGGSRTLAGAAEAPVPLERTRGKWPGRPWPALTLPPAEKPTYIAHPARAPGPQGRSEEGVESGEEIRFGGFTLLPRRKRLLREGEPVRIGQRALDLLIALAQRPGEVLDRDALLPAVWPGRHIEDSNLRAQVAALRRALGESEAEARHVLTVPGRGYSFVAPLETGPAPPVPRPATPPAAATLPVRLQPVLGRETDIGLIAGRLREHRFVSVTGAGGIGKTTVALSVARRLAAEYAQPPLFIDLGTLTDGALAQGRVLAALEAEGRAEGGLAAALAGAHRLVILDSCEPVIGAAARLAEHLLQSAPRLHVLATSREPLRAEGEWTYRLPSMEAPPPGAAPGAREAMGFPAIALFVERLQAAGAMPALTDAEAGLVAQICRQLDGIPLAIELAATRAAQLGLQALAERLGDRFRLLMQGRRTALPRHQTLRATLDWSHGLLPPEEQRLLRRLAVFQGCFTLEAALAVGADEGETEAEIIDRLGSLLDKSFLALQARPGGTAYRCLDTTRLYLAGKLEEAGEAEATALRHASHFEAVFRRAEALWAAVPVAEARARLAPDIDNLRAAIDWALGPACQRRTGIALTLAGVPLWSSFGLIDETRRRLDAAIAAFRAEVEQEPRLGMRLYAALGTITVFQSGTLESAWVNTLVFAEQLGDVEHQLRALNGLALGAMRRDYGQALAYAHRFRDIAWASGQPDDGPVGDRLVGYILHMQGEQAEARRLTEAMLARYPRRALQPHQSKLNFYDQRILSKSVLARILWLQGETEAALALADETAAEARALEHPFSHFFALALGAGPVAFLAGDMARAAAVRARMLGELRQTQAWVLWGESYRALEWIAAGRMEEGLAQLRERMAGMAPTAFSARLPILHAGVATALLRLGRPAEALVAVEAALADARGCGEAWFEPEYLRLGGECRLALGDAGAAAAAFRAALALAARQAAPAWSLRAATSFARMRRECASDPAAEALLAGIVARFPPRADTPDLRAARALLGDG</sequence>
<dbReference type="Gene3D" id="1.10.10.10">
    <property type="entry name" value="Winged helix-like DNA-binding domain superfamily/Winged helix DNA-binding domain"/>
    <property type="match status" value="1"/>
</dbReference>
<dbReference type="Pfam" id="PF25872">
    <property type="entry name" value="HTH_77"/>
    <property type="match status" value="1"/>
</dbReference>
<keyword evidence="6" id="KW-1185">Reference proteome</keyword>
<feature type="compositionally biased region" description="Low complexity" evidence="3">
    <location>
        <begin position="66"/>
        <end position="79"/>
    </location>
</feature>